<evidence type="ECO:0000256" key="2">
    <source>
        <dbReference type="SAM" id="MobiDB-lite"/>
    </source>
</evidence>
<proteinExistence type="predicted"/>
<evidence type="ECO:0000313" key="4">
    <source>
        <dbReference type="EMBL" id="GGU81480.1"/>
    </source>
</evidence>
<feature type="region of interest" description="Disordered" evidence="2">
    <location>
        <begin position="313"/>
        <end position="334"/>
    </location>
</feature>
<dbReference type="InterPro" id="IPR009061">
    <property type="entry name" value="DNA-bd_dom_put_sf"/>
</dbReference>
<dbReference type="CDD" id="cd04778">
    <property type="entry name" value="HTH_MerR-like_sg2"/>
    <property type="match status" value="1"/>
</dbReference>
<dbReference type="PANTHER" id="PTHR30204:SF93">
    <property type="entry name" value="HTH MERR-TYPE DOMAIN-CONTAINING PROTEIN"/>
    <property type="match status" value="1"/>
</dbReference>
<dbReference type="Pfam" id="PF13411">
    <property type="entry name" value="MerR_1"/>
    <property type="match status" value="1"/>
</dbReference>
<name>A0ABQ2VFC9_9ACTN</name>
<keyword evidence="1" id="KW-0238">DNA-binding</keyword>
<evidence type="ECO:0000256" key="1">
    <source>
        <dbReference type="ARBA" id="ARBA00023125"/>
    </source>
</evidence>
<dbReference type="Gene3D" id="1.10.1660.10">
    <property type="match status" value="1"/>
</dbReference>
<dbReference type="SUPFAM" id="SSF46955">
    <property type="entry name" value="Putative DNA-binding domain"/>
    <property type="match status" value="1"/>
</dbReference>
<dbReference type="InterPro" id="IPR000551">
    <property type="entry name" value="MerR-type_HTH_dom"/>
</dbReference>
<sequence>MTEQPPPAEYRIEDLAHLSGATVRTIRAYQDRGLLPRPERRGRANVYGDPHLARLRQISDLLDRGYTLASIKELLEAWDTGRGLGGVLGLVAEIDGPWSDEKAARITRAELDSAFGGTSNEKAVAEAVALGVLERVPGQDDAFLVPSPQELAVAAELHSAGVPLLAISGHLREVRGQVEHIASRFLDFTTEHVFQPFLDHPPTEAEAAEAAALVRRLRPLAQQTIDAELARAMRTLAARYLRHHLMEALPPTARETDGSGAGGGAEVGEEEGTVRVGCESGGPHVPWPPHAPTTATAPGPAATLVSQTAGPAAGLEPTVVPEPESAPGPGAAPRSAPGFEAVLLPTEAVQAVRGLVGPENTAAFIAAAAHREVQARTMDALASAAREVRAVNDARDAGAPGTRGSYANTPGTESSEAPGH</sequence>
<dbReference type="InterPro" id="IPR047057">
    <property type="entry name" value="MerR_fam"/>
</dbReference>
<protein>
    <recommendedName>
        <fullName evidence="3">HTH merR-type domain-containing protein</fullName>
    </recommendedName>
</protein>
<accession>A0ABQ2VFC9</accession>
<feature type="region of interest" description="Disordered" evidence="2">
    <location>
        <begin position="392"/>
        <end position="420"/>
    </location>
</feature>
<dbReference type="Proteomes" id="UP000654471">
    <property type="component" value="Unassembled WGS sequence"/>
</dbReference>
<feature type="domain" description="HTH merR-type" evidence="3">
    <location>
        <begin position="9"/>
        <end position="77"/>
    </location>
</feature>
<keyword evidence="5" id="KW-1185">Reference proteome</keyword>
<feature type="compositionally biased region" description="Polar residues" evidence="2">
    <location>
        <begin position="405"/>
        <end position="420"/>
    </location>
</feature>
<dbReference type="RefSeq" id="WP_189304252.1">
    <property type="nucleotide sequence ID" value="NZ_BMRP01000021.1"/>
</dbReference>
<evidence type="ECO:0000313" key="5">
    <source>
        <dbReference type="Proteomes" id="UP000654471"/>
    </source>
</evidence>
<feature type="compositionally biased region" description="Low complexity" evidence="2">
    <location>
        <begin position="321"/>
        <end position="334"/>
    </location>
</feature>
<dbReference type="SMART" id="SM00422">
    <property type="entry name" value="HTH_MERR"/>
    <property type="match status" value="1"/>
</dbReference>
<gene>
    <name evidence="4" type="ORF">GCM10010211_54520</name>
</gene>
<dbReference type="PROSITE" id="PS50937">
    <property type="entry name" value="HTH_MERR_2"/>
    <property type="match status" value="1"/>
</dbReference>
<reference evidence="5" key="1">
    <citation type="journal article" date="2019" name="Int. J. Syst. Evol. Microbiol.">
        <title>The Global Catalogue of Microorganisms (GCM) 10K type strain sequencing project: providing services to taxonomists for standard genome sequencing and annotation.</title>
        <authorList>
            <consortium name="The Broad Institute Genomics Platform"/>
            <consortium name="The Broad Institute Genome Sequencing Center for Infectious Disease"/>
            <person name="Wu L."/>
            <person name="Ma J."/>
        </authorList>
    </citation>
    <scope>NUCLEOTIDE SEQUENCE [LARGE SCALE GENOMIC DNA]</scope>
    <source>
        <strain evidence="5">JCM 3399</strain>
    </source>
</reference>
<dbReference type="EMBL" id="BMRP01000021">
    <property type="protein sequence ID" value="GGU81480.1"/>
    <property type="molecule type" value="Genomic_DNA"/>
</dbReference>
<comment type="caution">
    <text evidence="4">The sequence shown here is derived from an EMBL/GenBank/DDBJ whole genome shotgun (WGS) entry which is preliminary data.</text>
</comment>
<dbReference type="PANTHER" id="PTHR30204">
    <property type="entry name" value="REDOX-CYCLING DRUG-SENSING TRANSCRIPTIONAL ACTIVATOR SOXR"/>
    <property type="match status" value="1"/>
</dbReference>
<evidence type="ECO:0000259" key="3">
    <source>
        <dbReference type="PROSITE" id="PS50937"/>
    </source>
</evidence>
<organism evidence="4 5">
    <name type="scientific">Streptomyces albospinus</name>
    <dbReference type="NCBI Taxonomy" id="285515"/>
    <lineage>
        <taxon>Bacteria</taxon>
        <taxon>Bacillati</taxon>
        <taxon>Actinomycetota</taxon>
        <taxon>Actinomycetes</taxon>
        <taxon>Kitasatosporales</taxon>
        <taxon>Streptomycetaceae</taxon>
        <taxon>Streptomyces</taxon>
    </lineage>
</organism>